<proteinExistence type="predicted"/>
<accession>A0AAW1K0J0</accession>
<dbReference type="EMBL" id="JASPKY010000295">
    <property type="protein sequence ID" value="KAK9710287.1"/>
    <property type="molecule type" value="Genomic_DNA"/>
</dbReference>
<evidence type="ECO:0000313" key="2">
    <source>
        <dbReference type="Proteomes" id="UP001458880"/>
    </source>
</evidence>
<protein>
    <recommendedName>
        <fullName evidence="3">Reverse transcriptase domain-containing protein</fullName>
    </recommendedName>
</protein>
<keyword evidence="2" id="KW-1185">Reference proteome</keyword>
<organism evidence="1 2">
    <name type="scientific">Popillia japonica</name>
    <name type="common">Japanese beetle</name>
    <dbReference type="NCBI Taxonomy" id="7064"/>
    <lineage>
        <taxon>Eukaryota</taxon>
        <taxon>Metazoa</taxon>
        <taxon>Ecdysozoa</taxon>
        <taxon>Arthropoda</taxon>
        <taxon>Hexapoda</taxon>
        <taxon>Insecta</taxon>
        <taxon>Pterygota</taxon>
        <taxon>Neoptera</taxon>
        <taxon>Endopterygota</taxon>
        <taxon>Coleoptera</taxon>
        <taxon>Polyphaga</taxon>
        <taxon>Scarabaeiformia</taxon>
        <taxon>Scarabaeidae</taxon>
        <taxon>Rutelinae</taxon>
        <taxon>Popillia</taxon>
    </lineage>
</organism>
<evidence type="ECO:0008006" key="3">
    <source>
        <dbReference type="Google" id="ProtNLM"/>
    </source>
</evidence>
<dbReference type="AlphaFoldDB" id="A0AAW1K0J0"/>
<name>A0AAW1K0J0_POPJA</name>
<comment type="caution">
    <text evidence="1">The sequence shown here is derived from an EMBL/GenBank/DDBJ whole genome shotgun (WGS) entry which is preliminary data.</text>
</comment>
<gene>
    <name evidence="1" type="ORF">QE152_g26110</name>
</gene>
<dbReference type="Proteomes" id="UP001458880">
    <property type="component" value="Unassembled WGS sequence"/>
</dbReference>
<sequence length="187" mass="21445">MQTKKSNQTQHEIRKIYNRRIIISIISSINAQCKRKKTQIGYRNLERIQISGAGFADDIVLIAENKKSLQQNIDIWNKVLKSKGAVVHVWHDLLQYHLGLAWPSGENIEHMTAEFGIAECCSHRSRDTATPSATHRATTEFHLTVRVRLTAVGIRRWTTTGCNRSRPGNAEQTLIQKQTPSKYYSRY</sequence>
<reference evidence="1 2" key="1">
    <citation type="journal article" date="2024" name="BMC Genomics">
        <title>De novo assembly and annotation of Popillia japonica's genome with initial clues to its potential as an invasive pest.</title>
        <authorList>
            <person name="Cucini C."/>
            <person name="Boschi S."/>
            <person name="Funari R."/>
            <person name="Cardaioli E."/>
            <person name="Iannotti N."/>
            <person name="Marturano G."/>
            <person name="Paoli F."/>
            <person name="Bruttini M."/>
            <person name="Carapelli A."/>
            <person name="Frati F."/>
            <person name="Nardi F."/>
        </authorList>
    </citation>
    <scope>NUCLEOTIDE SEQUENCE [LARGE SCALE GENOMIC DNA]</scope>
    <source>
        <strain evidence="1">DMR45628</strain>
    </source>
</reference>
<evidence type="ECO:0000313" key="1">
    <source>
        <dbReference type="EMBL" id="KAK9710287.1"/>
    </source>
</evidence>